<dbReference type="RefSeq" id="XP_064735343.1">
    <property type="nucleotide sequence ID" value="XM_064869846.1"/>
</dbReference>
<dbReference type="Proteomes" id="UP001334248">
    <property type="component" value="Unassembled WGS sequence"/>
</dbReference>
<gene>
    <name evidence="3" type="ORF">PMZ80_001402</name>
</gene>
<dbReference type="EMBL" id="JAVHJV010000001">
    <property type="protein sequence ID" value="KAK5947253.1"/>
    <property type="molecule type" value="Genomic_DNA"/>
</dbReference>
<dbReference type="Pfam" id="PF14330">
    <property type="entry name" value="DUF4387"/>
    <property type="match status" value="1"/>
</dbReference>
<evidence type="ECO:0000259" key="2">
    <source>
        <dbReference type="Pfam" id="PF14330"/>
    </source>
</evidence>
<evidence type="ECO:0000259" key="1">
    <source>
        <dbReference type="Pfam" id="PF07287"/>
    </source>
</evidence>
<feature type="domain" description="DUF4387" evidence="2">
    <location>
        <begin position="508"/>
        <end position="604"/>
    </location>
</feature>
<dbReference type="InterPro" id="IPR025496">
    <property type="entry name" value="DUF4387"/>
</dbReference>
<accession>A0ABR0S473</accession>
<sequence length="614" mass="67085">MSPARTKDELRIFTPVGQLGQGWSEQIFWDTLDSGVDAIILDGGSTDSGPGRLALGKPNVPRSRLARDIGMLVQACHTHNVPALIGSAGGDGENALVDMCIDIVQEAVKANGYRPMKVISIYSEIPDDLVRQKLKTDLITPCGTAVPQLTEHEITTSTRIVAQMGLEPFLKAMQDNPGFDIIVGGRAFDPSPYAAFCLYHGFEDMGVNYAMGKIMECGGVCALPKSRESLAIVRHDNFDILPCDIKARCTEVSVAAHFLYEKTRPDIIHGPGGALLLSDTTYEQIDERTVRVRGAKYKPEPEGQYTVKLEGARVNGYNTIVLGAMRDPILLSQLDSWIASIEVMVAERCSGIDFELKIHKYGVNGVMGPLEPDTTTVPKEVFVAVQAKAATQDEANEIASAAKLGLTHMPYPDQLATAGNFAWPFTPSEVPMGPLAKFCVYHIMHEVDRTALFPIKVMDFHGNNSFVAQPRPVKTIQPQTVTDSAGKGLANPKKYYLTPKPAEGTCYLADIASVVRSKNSGPYELTFDILFGDQATYKKVKETGILTRETIAKLYHIADEDVIASLFWDQAMAYKATIRRPAVSGGFGETDTHGSQQHVPLLYIKMPFGRERAS</sequence>
<dbReference type="GeneID" id="89994851"/>
<feature type="domain" description="Acyclic terpene utilisation N-terminal" evidence="1">
    <location>
        <begin position="248"/>
        <end position="402"/>
    </location>
</feature>
<name>A0ABR0S473_9EURO</name>
<keyword evidence="4" id="KW-1185">Reference proteome</keyword>
<dbReference type="InterPro" id="IPR010839">
    <property type="entry name" value="AtuA_N"/>
</dbReference>
<evidence type="ECO:0000313" key="4">
    <source>
        <dbReference type="Proteomes" id="UP001334248"/>
    </source>
</evidence>
<feature type="domain" description="Acyclic terpene utilisation N-terminal" evidence="1">
    <location>
        <begin position="71"/>
        <end position="221"/>
    </location>
</feature>
<proteinExistence type="predicted"/>
<dbReference type="Pfam" id="PF07287">
    <property type="entry name" value="AtuA"/>
    <property type="match status" value="2"/>
</dbReference>
<protein>
    <submittedName>
        <fullName evidence="3">Uncharacterized protein</fullName>
    </submittedName>
</protein>
<organism evidence="3 4">
    <name type="scientific">Knufia obscura</name>
    <dbReference type="NCBI Taxonomy" id="1635080"/>
    <lineage>
        <taxon>Eukaryota</taxon>
        <taxon>Fungi</taxon>
        <taxon>Dikarya</taxon>
        <taxon>Ascomycota</taxon>
        <taxon>Pezizomycotina</taxon>
        <taxon>Eurotiomycetes</taxon>
        <taxon>Chaetothyriomycetidae</taxon>
        <taxon>Chaetothyriales</taxon>
        <taxon>Trichomeriaceae</taxon>
        <taxon>Knufia</taxon>
    </lineage>
</organism>
<comment type="caution">
    <text evidence="3">The sequence shown here is derived from an EMBL/GenBank/DDBJ whole genome shotgun (WGS) entry which is preliminary data.</text>
</comment>
<reference evidence="3 4" key="1">
    <citation type="journal article" date="2023" name="Res Sq">
        <title>Genomic and morphological characterization of Knufia obscura isolated from the Mars 2020 spacecraft assembly facility.</title>
        <authorList>
            <person name="Chander A.M."/>
            <person name="Teixeira M.M."/>
            <person name="Singh N.K."/>
            <person name="Williams M.P."/>
            <person name="Parker C.W."/>
            <person name="Leo P."/>
            <person name="Stajich J.E."/>
            <person name="Torok T."/>
            <person name="Tighe S."/>
            <person name="Mason C.E."/>
            <person name="Venkateswaran K."/>
        </authorList>
    </citation>
    <scope>NUCLEOTIDE SEQUENCE [LARGE SCALE GENOMIC DNA]</scope>
    <source>
        <strain evidence="3 4">CCFEE 5817</strain>
    </source>
</reference>
<evidence type="ECO:0000313" key="3">
    <source>
        <dbReference type="EMBL" id="KAK5947253.1"/>
    </source>
</evidence>